<reference evidence="2" key="1">
    <citation type="submission" date="2018-11" db="EMBL/GenBank/DDBJ databases">
        <authorList>
            <person name="Alioto T."/>
            <person name="Alioto T."/>
        </authorList>
    </citation>
    <scope>NUCLEOTIDE SEQUENCE</scope>
</reference>
<name>A0A8B6GAM5_MYTGA</name>
<keyword evidence="3" id="KW-1185">Reference proteome</keyword>
<feature type="region of interest" description="Disordered" evidence="1">
    <location>
        <begin position="1"/>
        <end position="34"/>
    </location>
</feature>
<feature type="region of interest" description="Disordered" evidence="1">
    <location>
        <begin position="166"/>
        <end position="213"/>
    </location>
</feature>
<gene>
    <name evidence="2" type="ORF">MGAL_10B022562</name>
</gene>
<organism evidence="2 3">
    <name type="scientific">Mytilus galloprovincialis</name>
    <name type="common">Mediterranean mussel</name>
    <dbReference type="NCBI Taxonomy" id="29158"/>
    <lineage>
        <taxon>Eukaryota</taxon>
        <taxon>Metazoa</taxon>
        <taxon>Spiralia</taxon>
        <taxon>Lophotrochozoa</taxon>
        <taxon>Mollusca</taxon>
        <taxon>Bivalvia</taxon>
        <taxon>Autobranchia</taxon>
        <taxon>Pteriomorphia</taxon>
        <taxon>Mytilida</taxon>
        <taxon>Mytiloidea</taxon>
        <taxon>Mytilidae</taxon>
        <taxon>Mytilinae</taxon>
        <taxon>Mytilus</taxon>
    </lineage>
</organism>
<dbReference type="AlphaFoldDB" id="A0A8B6GAM5"/>
<evidence type="ECO:0000313" key="3">
    <source>
        <dbReference type="Proteomes" id="UP000596742"/>
    </source>
</evidence>
<evidence type="ECO:0000256" key="1">
    <source>
        <dbReference type="SAM" id="MobiDB-lite"/>
    </source>
</evidence>
<comment type="caution">
    <text evidence="2">The sequence shown here is derived from an EMBL/GenBank/DDBJ whole genome shotgun (WGS) entry which is preliminary data.</text>
</comment>
<accession>A0A8B6GAM5</accession>
<dbReference type="Proteomes" id="UP000596742">
    <property type="component" value="Unassembled WGS sequence"/>
</dbReference>
<dbReference type="EMBL" id="UYJE01008151">
    <property type="protein sequence ID" value="VDI61464.1"/>
    <property type="molecule type" value="Genomic_DNA"/>
</dbReference>
<protein>
    <submittedName>
        <fullName evidence="2">Uncharacterized protein</fullName>
    </submittedName>
</protein>
<evidence type="ECO:0000313" key="2">
    <source>
        <dbReference type="EMBL" id="VDI61464.1"/>
    </source>
</evidence>
<dbReference type="OrthoDB" id="6090416at2759"/>
<feature type="compositionally biased region" description="Acidic residues" evidence="1">
    <location>
        <begin position="201"/>
        <end position="213"/>
    </location>
</feature>
<proteinExistence type="predicted"/>
<sequence length="213" mass="24652">MERMRGDRPKRSKSPISRKNQRKNVPARRPDPGTEDFIRFVRDFQVNRQPTFTGIQRRAPLPEIGQPLNNVGLNDSGFLDRLNDEYDDSGLEDEILYSNKVSVPRNDRIVKEVLTITRQQTRDNLYSTCKSKINNDSFILSRQKSNLQRTWSLPQSKQHKCARSMKNRQSLKQLPPLFNDEFPARPTAPSPSMTPQLDYSDGSEDQVEFLDLS</sequence>